<keyword evidence="8 10" id="KW-0472">Membrane</keyword>
<keyword evidence="3 10" id="KW-0812">Transmembrane</keyword>
<dbReference type="Gene3D" id="1.20.1560.10">
    <property type="entry name" value="ABC transporter type 1, transmembrane domain"/>
    <property type="match status" value="2"/>
</dbReference>
<dbReference type="PROSITE" id="PS00675">
    <property type="entry name" value="SIGMA54_INTERACT_1"/>
    <property type="match status" value="1"/>
</dbReference>
<feature type="transmembrane region" description="Helical" evidence="10">
    <location>
        <begin position="527"/>
        <end position="554"/>
    </location>
</feature>
<dbReference type="Proteomes" id="UP000812966">
    <property type="component" value="Unassembled WGS sequence"/>
</dbReference>
<dbReference type="InterPro" id="IPR036640">
    <property type="entry name" value="ABC1_TM_sf"/>
</dbReference>
<dbReference type="GO" id="GO:0140359">
    <property type="term" value="F:ABC-type transporter activity"/>
    <property type="evidence" value="ECO:0007669"/>
    <property type="project" value="InterPro"/>
</dbReference>
<evidence type="ECO:0000256" key="2">
    <source>
        <dbReference type="ARBA" id="ARBA00022448"/>
    </source>
</evidence>
<evidence type="ECO:0000256" key="9">
    <source>
        <dbReference type="SAM" id="MobiDB-lite"/>
    </source>
</evidence>
<comment type="caution">
    <text evidence="13">The sequence shown here is derived from an EMBL/GenBank/DDBJ whole genome shotgun (WGS) entry which is preliminary data.</text>
</comment>
<feature type="transmembrane region" description="Helical" evidence="10">
    <location>
        <begin position="1052"/>
        <end position="1075"/>
    </location>
</feature>
<dbReference type="PROSITE" id="PS50893">
    <property type="entry name" value="ABC_TRANSPORTER_2"/>
    <property type="match status" value="2"/>
</dbReference>
<dbReference type="GO" id="GO:0000329">
    <property type="term" value="C:fungal-type vacuole membrane"/>
    <property type="evidence" value="ECO:0007669"/>
    <property type="project" value="TreeGrafter"/>
</dbReference>
<dbReference type="CDD" id="cd18596">
    <property type="entry name" value="ABC_6TM_VMR1_D1_like"/>
    <property type="match status" value="1"/>
</dbReference>
<dbReference type="Pfam" id="PF00664">
    <property type="entry name" value="ABC_membrane"/>
    <property type="match status" value="2"/>
</dbReference>
<feature type="domain" description="ABC transmembrane type-1" evidence="12">
    <location>
        <begin position="1058"/>
        <end position="1297"/>
    </location>
</feature>
<feature type="compositionally biased region" description="Acidic residues" evidence="9">
    <location>
        <begin position="229"/>
        <end position="247"/>
    </location>
</feature>
<dbReference type="SMART" id="SM00382">
    <property type="entry name" value="AAA"/>
    <property type="match status" value="2"/>
</dbReference>
<feature type="domain" description="ABC transporter" evidence="11">
    <location>
        <begin position="712"/>
        <end position="963"/>
    </location>
</feature>
<dbReference type="CDD" id="cd18580">
    <property type="entry name" value="ABC_6TM_ABCC_D2"/>
    <property type="match status" value="1"/>
</dbReference>
<dbReference type="CDD" id="cd03244">
    <property type="entry name" value="ABCC_MRP_domain2"/>
    <property type="match status" value="1"/>
</dbReference>
<evidence type="ECO:0000256" key="4">
    <source>
        <dbReference type="ARBA" id="ARBA00022737"/>
    </source>
</evidence>
<organism evidence="13 14">
    <name type="scientific">Filobasidium floriforme</name>
    <dbReference type="NCBI Taxonomy" id="5210"/>
    <lineage>
        <taxon>Eukaryota</taxon>
        <taxon>Fungi</taxon>
        <taxon>Dikarya</taxon>
        <taxon>Basidiomycota</taxon>
        <taxon>Agaricomycotina</taxon>
        <taxon>Tremellomycetes</taxon>
        <taxon>Filobasidiales</taxon>
        <taxon>Filobasidiaceae</taxon>
        <taxon>Filobasidium</taxon>
    </lineage>
</organism>
<dbReference type="FunFam" id="3.40.50.300:FF:001354">
    <property type="entry name" value="ATP-binding cassette (ABC) transporter, putative"/>
    <property type="match status" value="1"/>
</dbReference>
<keyword evidence="7 10" id="KW-1133">Transmembrane helix</keyword>
<dbReference type="GO" id="GO:0005524">
    <property type="term" value="F:ATP binding"/>
    <property type="evidence" value="ECO:0007669"/>
    <property type="project" value="UniProtKB-KW"/>
</dbReference>
<evidence type="ECO:0000256" key="8">
    <source>
        <dbReference type="ARBA" id="ARBA00023136"/>
    </source>
</evidence>
<dbReference type="InterPro" id="IPR017871">
    <property type="entry name" value="ABC_transporter-like_CS"/>
</dbReference>
<dbReference type="Gene3D" id="3.40.50.300">
    <property type="entry name" value="P-loop containing nucleotide triphosphate hydrolases"/>
    <property type="match status" value="2"/>
</dbReference>
<feature type="transmembrane region" description="Helical" evidence="10">
    <location>
        <begin position="423"/>
        <end position="442"/>
    </location>
</feature>
<dbReference type="PROSITE" id="PS00211">
    <property type="entry name" value="ABC_TRANSPORTER_1"/>
    <property type="match status" value="2"/>
</dbReference>
<reference evidence="13" key="1">
    <citation type="submission" date="2020-04" db="EMBL/GenBank/DDBJ databases">
        <title>Analysis of mating type loci in Filobasidium floriforme.</title>
        <authorList>
            <person name="Nowrousian M."/>
        </authorList>
    </citation>
    <scope>NUCLEOTIDE SEQUENCE</scope>
    <source>
        <strain evidence="13">CBS 6242</strain>
    </source>
</reference>
<feature type="transmembrane region" description="Helical" evidence="10">
    <location>
        <begin position="1268"/>
        <end position="1289"/>
    </location>
</feature>
<keyword evidence="6" id="KW-0067">ATP-binding</keyword>
<dbReference type="EMBL" id="JABELV010000012">
    <property type="protein sequence ID" value="KAG7571026.1"/>
    <property type="molecule type" value="Genomic_DNA"/>
</dbReference>
<feature type="transmembrane region" description="Helical" evidence="10">
    <location>
        <begin position="73"/>
        <end position="93"/>
    </location>
</feature>
<keyword evidence="14" id="KW-1185">Reference proteome</keyword>
<evidence type="ECO:0000256" key="10">
    <source>
        <dbReference type="SAM" id="Phobius"/>
    </source>
</evidence>
<dbReference type="InterPro" id="IPR050173">
    <property type="entry name" value="ABC_transporter_C-like"/>
</dbReference>
<dbReference type="PANTHER" id="PTHR24223:SF353">
    <property type="entry name" value="ABC TRANSPORTER ATP-BINDING PROTEIN_PERMEASE VMR1-RELATED"/>
    <property type="match status" value="1"/>
</dbReference>
<gene>
    <name evidence="13" type="ORF">FFLO_00990</name>
</gene>
<dbReference type="InterPro" id="IPR025662">
    <property type="entry name" value="Sigma_54_int_dom_ATP-bd_1"/>
</dbReference>
<feature type="transmembrane region" description="Helical" evidence="10">
    <location>
        <begin position="1144"/>
        <end position="1169"/>
    </location>
</feature>
<evidence type="ECO:0008006" key="15">
    <source>
        <dbReference type="Google" id="ProtNLM"/>
    </source>
</evidence>
<evidence type="ECO:0000256" key="7">
    <source>
        <dbReference type="ARBA" id="ARBA00022989"/>
    </source>
</evidence>
<dbReference type="SUPFAM" id="SSF90123">
    <property type="entry name" value="ABC transporter transmembrane region"/>
    <property type="match status" value="2"/>
</dbReference>
<evidence type="ECO:0000256" key="3">
    <source>
        <dbReference type="ARBA" id="ARBA00022692"/>
    </source>
</evidence>
<dbReference type="PROSITE" id="PS50929">
    <property type="entry name" value="ABC_TM1F"/>
    <property type="match status" value="2"/>
</dbReference>
<keyword evidence="4" id="KW-0677">Repeat</keyword>
<feature type="transmembrane region" description="Helical" evidence="10">
    <location>
        <begin position="105"/>
        <end position="130"/>
    </location>
</feature>
<dbReference type="CDD" id="cd03250">
    <property type="entry name" value="ABCC_MRP_domain1"/>
    <property type="match status" value="1"/>
</dbReference>
<dbReference type="Pfam" id="PF00005">
    <property type="entry name" value="ABC_tran"/>
    <property type="match status" value="2"/>
</dbReference>
<feature type="transmembrane region" description="Helical" evidence="10">
    <location>
        <begin position="1018"/>
        <end position="1040"/>
    </location>
</feature>
<dbReference type="InterPro" id="IPR011527">
    <property type="entry name" value="ABC1_TM_dom"/>
</dbReference>
<dbReference type="PANTHER" id="PTHR24223">
    <property type="entry name" value="ATP-BINDING CASSETTE SUB-FAMILY C"/>
    <property type="match status" value="1"/>
</dbReference>
<dbReference type="GO" id="GO:0016887">
    <property type="term" value="F:ATP hydrolysis activity"/>
    <property type="evidence" value="ECO:0007669"/>
    <property type="project" value="InterPro"/>
</dbReference>
<evidence type="ECO:0000259" key="11">
    <source>
        <dbReference type="PROSITE" id="PS50893"/>
    </source>
</evidence>
<feature type="transmembrane region" description="Helical" evidence="10">
    <location>
        <begin position="34"/>
        <end position="53"/>
    </location>
</feature>
<evidence type="ECO:0000256" key="6">
    <source>
        <dbReference type="ARBA" id="ARBA00022840"/>
    </source>
</evidence>
<evidence type="ECO:0000313" key="13">
    <source>
        <dbReference type="EMBL" id="KAG7571026.1"/>
    </source>
</evidence>
<sequence>MTTPIKDESMRPRNRHDQPVKMAQFERTVENRKILLGILIPFGLAIRILLLALNKDNRGWPGEGVLNTTTWGWVNLGLMSVTTLTYILYLFPWSYDYPTYQRHSYITVSLFYTVILSVITYVLPSLLYILTHRHRLPVRPDTWETDPVFNGLRFMELISVLLAFVTIGSTRRGPELFYEAQELTIGYGWSMEAARPEDKPVKKIPGRFSKLVAARTRRGKQHQQLDSEVPADSDREVDEDANGDIQEDAPLLGSSATSATAYSPASPRSFDEADHAIERPPNVLDYYQCSIFGLLFIGYIWPIASLAARRPELRPEDLPHLPEALRSENVELPGSRERFVLTPEELKEKEWNDKQGSAKLGSGLAQKWTPWTLLVEVCRGQGWLIISSIVFEWISNAATFIPQYCMHEITQSFEKPNRQADMTYAYLMAFGLFFGTFMSNLLSSFTRIRENFVNHKAIRVNLRTMLFAKILCITDDQSPDATGTGRAQILNLMNVDVGVIASLATRILGLSEAAVKLALSGGFLYSLFSWSAFVAMATIPLMAPLSGLVARLTFKCDQDLAKARDARIGAMREMLISVKVIKSNDRSEHHLRRISELRAKEVRLQRWRYTIGTSFNVIALFTPLLALFAMFTSYTKLQGRVLTPSSAFVASTVFSSVQESLSKIPEVIQKLLMALVSLRRLCKFLNSDEVENNNIQAGNHIVLDNASVTWPARDLQVGEVQHRQPFTLTNMSLRIPPEAKFVLVCGQTGAGKTLFLLSLLGEAKLLGGTITAPKSRYGSIPLSDEIRRYEVSDQEEWIEEDTVAYAAQIPYITHGTLRYMILFGLPYVPSRYESVVHQCGLASDFAMFPNGDQEEIGASGVTLSGGQRARLSLARAVYSRAGTILIDDVLSSLDATTSQYVYANCLRGDLVRNRRIVMVSHNVSLLLPASDLVIQLKDGRIARSGTPKELREVLLQEEDHTITEEFNSLSPPSQEDKPRSLVTTTSSRRIYEEEHQEKGNVQLSHYRFVIKNVGGKGYWLGLLLLISIPECLRVIMRFVMRHWTSEPSRNDYWIRVWAGIAGLQVLTSSAMWFWLYGNQRGGFTQRGAAKMHNAMVDSILNAPLRYFDRTPEGRLLNRFSNDINKADGNLPDGFGRTIMESLTVAVNIAILGISLPPVALACVLAAYPFDLLRKFFGRMRASLARLDAVLASPISGLTYEAIGSIVTVRAFGSSRFLCQLFATFEDISNRMSMASWAIWLAFSSAMLTFTSLILGASGFFLLGSNLSAPAAGFVLTFALDLSGQIFWLLDRVVNFEEQMVSVERIAEITNIPPEAQGEEDFSVPEDWPHAGEIVCEQLAVRYASDLPLVLQGVSFAAKPGERVCIVGRTGGGKSTMALSLLRDLSASSGRITIDGIDIAQVPLHVLRSKLSYIPQESLLTSGTLRDALDITGEKDDHELYAAMKQVHLDISPTSPFSSLDTLVSAGGLNFSLGERQLLVLARALLKSAKVIIMDEATSSVDYETDSKVTTAIKEMKGVTVITIAHSSNTVIDYDRVLVLKKGMIVENDSPSALITRDGSEFKRLCMADGPIEYQQLLAMARSTKN</sequence>
<evidence type="ECO:0000256" key="5">
    <source>
        <dbReference type="ARBA" id="ARBA00022741"/>
    </source>
</evidence>
<feature type="transmembrane region" description="Helical" evidence="10">
    <location>
        <begin position="607"/>
        <end position="631"/>
    </location>
</feature>
<feature type="domain" description="ABC transporter" evidence="11">
    <location>
        <begin position="1333"/>
        <end position="1566"/>
    </location>
</feature>
<accession>A0A8K0JQD6</accession>
<feature type="region of interest" description="Disordered" evidence="9">
    <location>
        <begin position="214"/>
        <end position="268"/>
    </location>
</feature>
<dbReference type="InterPro" id="IPR003439">
    <property type="entry name" value="ABC_transporter-like_ATP-bd"/>
</dbReference>
<feature type="transmembrane region" description="Helical" evidence="10">
    <location>
        <begin position="1236"/>
        <end position="1262"/>
    </location>
</feature>
<proteinExistence type="predicted"/>
<evidence type="ECO:0000256" key="1">
    <source>
        <dbReference type="ARBA" id="ARBA00004141"/>
    </source>
</evidence>
<dbReference type="InterPro" id="IPR003593">
    <property type="entry name" value="AAA+_ATPase"/>
</dbReference>
<keyword evidence="5" id="KW-0547">Nucleotide-binding</keyword>
<evidence type="ECO:0000313" key="14">
    <source>
        <dbReference type="Proteomes" id="UP000812966"/>
    </source>
</evidence>
<dbReference type="SUPFAM" id="SSF52540">
    <property type="entry name" value="P-loop containing nucleoside triphosphate hydrolases"/>
    <property type="match status" value="2"/>
</dbReference>
<protein>
    <recommendedName>
        <fullName evidence="15">ABC transporter</fullName>
    </recommendedName>
</protein>
<dbReference type="InterPro" id="IPR044726">
    <property type="entry name" value="ABCC_6TM_D2"/>
</dbReference>
<name>A0A8K0JQD6_9TREE</name>
<keyword evidence="2" id="KW-0813">Transport</keyword>
<feature type="compositionally biased region" description="Low complexity" evidence="9">
    <location>
        <begin position="254"/>
        <end position="268"/>
    </location>
</feature>
<feature type="domain" description="ABC transmembrane type-1" evidence="12">
    <location>
        <begin position="388"/>
        <end position="673"/>
    </location>
</feature>
<comment type="subcellular location">
    <subcellularLocation>
        <location evidence="1">Membrane</location>
        <topology evidence="1">Multi-pass membrane protein</topology>
    </subcellularLocation>
</comment>
<evidence type="ECO:0000259" key="12">
    <source>
        <dbReference type="PROSITE" id="PS50929"/>
    </source>
</evidence>
<dbReference type="InterPro" id="IPR027417">
    <property type="entry name" value="P-loop_NTPase"/>
</dbReference>